<dbReference type="InterPro" id="IPR046350">
    <property type="entry name" value="Cystatin_sf"/>
</dbReference>
<organism evidence="6 7">
    <name type="scientific">Digitaria exilis</name>
    <dbReference type="NCBI Taxonomy" id="1010633"/>
    <lineage>
        <taxon>Eukaryota</taxon>
        <taxon>Viridiplantae</taxon>
        <taxon>Streptophyta</taxon>
        <taxon>Embryophyta</taxon>
        <taxon>Tracheophyta</taxon>
        <taxon>Spermatophyta</taxon>
        <taxon>Magnoliopsida</taxon>
        <taxon>Liliopsida</taxon>
        <taxon>Poales</taxon>
        <taxon>Poaceae</taxon>
        <taxon>PACMAD clade</taxon>
        <taxon>Panicoideae</taxon>
        <taxon>Panicodae</taxon>
        <taxon>Paniceae</taxon>
        <taxon>Anthephorinae</taxon>
        <taxon>Digitaria</taxon>
    </lineage>
</organism>
<gene>
    <name evidence="6" type="ORF">HU200_045445</name>
</gene>
<evidence type="ECO:0000313" key="6">
    <source>
        <dbReference type="EMBL" id="KAF8681989.1"/>
    </source>
</evidence>
<keyword evidence="3" id="KW-0789">Thiol protease inhibitor</keyword>
<comment type="similarity">
    <text evidence="1">Belongs to the cystatin family. Phytocystatin subfamily.</text>
</comment>
<dbReference type="Proteomes" id="UP000636709">
    <property type="component" value="Unassembled WGS sequence"/>
</dbReference>
<evidence type="ECO:0000256" key="2">
    <source>
        <dbReference type="ARBA" id="ARBA00022690"/>
    </source>
</evidence>
<evidence type="ECO:0000259" key="5">
    <source>
        <dbReference type="Pfam" id="PF16845"/>
    </source>
</evidence>
<dbReference type="Pfam" id="PF16845">
    <property type="entry name" value="SQAPI"/>
    <property type="match status" value="1"/>
</dbReference>
<dbReference type="InterPro" id="IPR027214">
    <property type="entry name" value="Cystatin"/>
</dbReference>
<dbReference type="InterPro" id="IPR000010">
    <property type="entry name" value="Cystatin_dom"/>
</dbReference>
<keyword evidence="2" id="KW-0646">Protease inhibitor</keyword>
<feature type="chain" id="PRO_5032508080" description="Cystatin domain-containing protein" evidence="4">
    <location>
        <begin position="22"/>
        <end position="120"/>
    </location>
</feature>
<evidence type="ECO:0000256" key="1">
    <source>
        <dbReference type="ARBA" id="ARBA00007233"/>
    </source>
</evidence>
<reference evidence="6" key="1">
    <citation type="submission" date="2020-07" db="EMBL/GenBank/DDBJ databases">
        <title>Genome sequence and genetic diversity analysis of an under-domesticated orphan crop, white fonio (Digitaria exilis).</title>
        <authorList>
            <person name="Bennetzen J.L."/>
            <person name="Chen S."/>
            <person name="Ma X."/>
            <person name="Wang X."/>
            <person name="Yssel A.E.J."/>
            <person name="Chaluvadi S.R."/>
            <person name="Johnson M."/>
            <person name="Gangashetty P."/>
            <person name="Hamidou F."/>
            <person name="Sanogo M.D."/>
            <person name="Zwaenepoel A."/>
            <person name="Wallace J."/>
            <person name="Van De Peer Y."/>
            <person name="Van Deynze A."/>
        </authorList>
    </citation>
    <scope>NUCLEOTIDE SEQUENCE</scope>
    <source>
        <tissue evidence="6">Leaves</tissue>
    </source>
</reference>
<evidence type="ECO:0000256" key="3">
    <source>
        <dbReference type="ARBA" id="ARBA00022704"/>
    </source>
</evidence>
<dbReference type="Gene3D" id="3.10.450.10">
    <property type="match status" value="1"/>
</dbReference>
<dbReference type="CDD" id="cd00042">
    <property type="entry name" value="CY"/>
    <property type="match status" value="1"/>
</dbReference>
<proteinExistence type="inferred from homology"/>
<accession>A0A835EET8</accession>
<dbReference type="GO" id="GO:0004869">
    <property type="term" value="F:cysteine-type endopeptidase inhibitor activity"/>
    <property type="evidence" value="ECO:0007669"/>
    <property type="project" value="UniProtKB-KW"/>
</dbReference>
<dbReference type="PANTHER" id="PTHR47116">
    <property type="entry name" value="PHLOEM FILAMENT PROTEIN"/>
    <property type="match status" value="1"/>
</dbReference>
<evidence type="ECO:0000256" key="4">
    <source>
        <dbReference type="SAM" id="SignalP"/>
    </source>
</evidence>
<feature type="signal peptide" evidence="4">
    <location>
        <begin position="1"/>
        <end position="21"/>
    </location>
</feature>
<feature type="domain" description="Cystatin" evidence="5">
    <location>
        <begin position="37"/>
        <end position="118"/>
    </location>
</feature>
<dbReference type="SUPFAM" id="SSF54403">
    <property type="entry name" value="Cystatin/monellin"/>
    <property type="match status" value="1"/>
</dbReference>
<evidence type="ECO:0000313" key="7">
    <source>
        <dbReference type="Proteomes" id="UP000636709"/>
    </source>
</evidence>
<comment type="caution">
    <text evidence="6">The sequence shown here is derived from an EMBL/GenBank/DDBJ whole genome shotgun (WGS) entry which is preliminary data.</text>
</comment>
<protein>
    <recommendedName>
        <fullName evidence="5">Cystatin domain-containing protein</fullName>
    </recommendedName>
</protein>
<keyword evidence="7" id="KW-1185">Reference proteome</keyword>
<sequence>MRTCLLVVAAAAIAICAMAMATTVASQEDQWIPLPVVDAPLVQELASWVVAEHDKRANDKVRFIRVVSGQEMEDTKLSGVRYHFVIDALDASGKPAKYDAVLADIVWQNRRVFISFNPAR</sequence>
<dbReference type="AlphaFoldDB" id="A0A835EET8"/>
<name>A0A835EET8_9POAL</name>
<dbReference type="OrthoDB" id="2016588at2759"/>
<dbReference type="EMBL" id="JACEFO010002109">
    <property type="protein sequence ID" value="KAF8681989.1"/>
    <property type="molecule type" value="Genomic_DNA"/>
</dbReference>
<keyword evidence="4" id="KW-0732">Signal</keyword>